<evidence type="ECO:0000256" key="3">
    <source>
        <dbReference type="ARBA" id="ARBA00022432"/>
    </source>
</evidence>
<keyword evidence="4 10" id="KW-0004">4Fe-4S</keyword>
<evidence type="ECO:0000256" key="7">
    <source>
        <dbReference type="ARBA" id="ARBA00023014"/>
    </source>
</evidence>
<proteinExistence type="inferred from homology"/>
<dbReference type="Pfam" id="PF03315">
    <property type="entry name" value="SDH_beta"/>
    <property type="match status" value="1"/>
</dbReference>
<feature type="domain" description="Serine dehydratase-like alpha subunit" evidence="11">
    <location>
        <begin position="184"/>
        <end position="270"/>
    </location>
</feature>
<dbReference type="Gene3D" id="3.30.1330.90">
    <property type="entry name" value="D-3-phosphoglycerate dehydrogenase, domain 3"/>
    <property type="match status" value="1"/>
</dbReference>
<organism evidence="13">
    <name type="scientific">Salmonella diarizonae</name>
    <dbReference type="NCBI Taxonomy" id="59204"/>
    <lineage>
        <taxon>Bacteria</taxon>
        <taxon>Pseudomonadati</taxon>
        <taxon>Pseudomonadota</taxon>
        <taxon>Gammaproteobacteria</taxon>
        <taxon>Enterobacterales</taxon>
        <taxon>Enterobacteriaceae</taxon>
        <taxon>Salmonella</taxon>
    </lineage>
</organism>
<dbReference type="GO" id="GO:0006094">
    <property type="term" value="P:gluconeogenesis"/>
    <property type="evidence" value="ECO:0007669"/>
    <property type="project" value="UniProtKB-KW"/>
</dbReference>
<evidence type="ECO:0000256" key="10">
    <source>
        <dbReference type="RuleBase" id="RU366059"/>
    </source>
</evidence>
<dbReference type="InterPro" id="IPR005130">
    <property type="entry name" value="Ser_deHydtase-like_asu"/>
</dbReference>
<dbReference type="Pfam" id="PF03313">
    <property type="entry name" value="SDH_alpha"/>
    <property type="match status" value="1"/>
</dbReference>
<gene>
    <name evidence="13" type="ORF">DLB95_15150</name>
</gene>
<reference evidence="13" key="1">
    <citation type="submission" date="2018-05" db="EMBL/GenBank/DDBJ databases">
        <authorList>
            <person name="Ashton P.M."/>
            <person name="Dallman T."/>
            <person name="Nair S."/>
            <person name="De Pinna E."/>
            <person name="Peters T."/>
            <person name="Grant K."/>
        </authorList>
    </citation>
    <scope>NUCLEOTIDE SEQUENCE [LARGE SCALE GENOMIC DNA]</scope>
    <source>
        <strain evidence="13">474878</strain>
    </source>
</reference>
<keyword evidence="6 10" id="KW-0408">Iron</keyword>
<name>A0A5Y3W385_SALDZ</name>
<evidence type="ECO:0000256" key="2">
    <source>
        <dbReference type="ARBA" id="ARBA00008636"/>
    </source>
</evidence>
<dbReference type="FunFam" id="3.30.1330.90:FF:000001">
    <property type="entry name" value="L-serine ammonia-lyase 1"/>
    <property type="match status" value="1"/>
</dbReference>
<dbReference type="SUPFAM" id="SSF143548">
    <property type="entry name" value="Serine metabolism enzymes domain"/>
    <property type="match status" value="1"/>
</dbReference>
<evidence type="ECO:0000256" key="8">
    <source>
        <dbReference type="ARBA" id="ARBA00023239"/>
    </source>
</evidence>
<accession>A0A5Y3W385</accession>
<evidence type="ECO:0000256" key="5">
    <source>
        <dbReference type="ARBA" id="ARBA00022723"/>
    </source>
</evidence>
<evidence type="ECO:0000256" key="6">
    <source>
        <dbReference type="ARBA" id="ARBA00023004"/>
    </source>
</evidence>
<comment type="catalytic activity">
    <reaction evidence="9 10">
        <text>L-serine = pyruvate + NH4(+)</text>
        <dbReference type="Rhea" id="RHEA:19169"/>
        <dbReference type="ChEBI" id="CHEBI:15361"/>
        <dbReference type="ChEBI" id="CHEBI:28938"/>
        <dbReference type="ChEBI" id="CHEBI:33384"/>
        <dbReference type="EC" id="4.3.1.17"/>
    </reaction>
</comment>
<keyword evidence="5 10" id="KW-0479">Metal-binding</keyword>
<evidence type="ECO:0000256" key="4">
    <source>
        <dbReference type="ARBA" id="ARBA00022485"/>
    </source>
</evidence>
<keyword evidence="8 10" id="KW-0456">Lyase</keyword>
<comment type="caution">
    <text evidence="13">The sequence shown here is derived from an EMBL/GenBank/DDBJ whole genome shotgun (WGS) entry which is preliminary data.</text>
</comment>
<protein>
    <recommendedName>
        <fullName evidence="10">L-serine dehydratase</fullName>
        <ecNumber evidence="10">4.3.1.17</ecNumber>
    </recommendedName>
</protein>
<dbReference type="EMBL" id="AAIYJF010000011">
    <property type="protein sequence ID" value="ECJ4378558.1"/>
    <property type="molecule type" value="Genomic_DNA"/>
</dbReference>
<dbReference type="AlphaFoldDB" id="A0A5Y3W385"/>
<dbReference type="InterPro" id="IPR051318">
    <property type="entry name" value="Fe-S_L-Ser"/>
</dbReference>
<dbReference type="GO" id="GO:0046872">
    <property type="term" value="F:metal ion binding"/>
    <property type="evidence" value="ECO:0007669"/>
    <property type="project" value="UniProtKB-KW"/>
</dbReference>
<dbReference type="PANTHER" id="PTHR30182">
    <property type="entry name" value="L-SERINE DEHYDRATASE"/>
    <property type="match status" value="1"/>
</dbReference>
<evidence type="ECO:0000313" key="13">
    <source>
        <dbReference type="EMBL" id="ECJ4378558.1"/>
    </source>
</evidence>
<dbReference type="GO" id="GO:0009063">
    <property type="term" value="P:amino acid catabolic process"/>
    <property type="evidence" value="ECO:0007669"/>
    <property type="project" value="UniProtKB-ARBA"/>
</dbReference>
<dbReference type="InterPro" id="IPR005131">
    <property type="entry name" value="Ser_deHydtase_bsu"/>
</dbReference>
<dbReference type="GO" id="GO:0003941">
    <property type="term" value="F:L-serine ammonia-lyase activity"/>
    <property type="evidence" value="ECO:0007669"/>
    <property type="project" value="UniProtKB-UniRule"/>
</dbReference>
<feature type="domain" description="Serine dehydratase beta chain" evidence="12">
    <location>
        <begin position="3"/>
        <end position="155"/>
    </location>
</feature>
<feature type="non-terminal residue" evidence="13">
    <location>
        <position position="270"/>
    </location>
</feature>
<keyword evidence="3 10" id="KW-0312">Gluconeogenesis</keyword>
<dbReference type="EC" id="4.3.1.17" evidence="10"/>
<keyword evidence="7 10" id="KW-0411">Iron-sulfur</keyword>
<evidence type="ECO:0000259" key="12">
    <source>
        <dbReference type="Pfam" id="PF03315"/>
    </source>
</evidence>
<comment type="similarity">
    <text evidence="2 10">Belongs to the iron-sulfur dependent L-serine dehydratase family.</text>
</comment>
<comment type="cofactor">
    <cofactor evidence="1 10">
        <name>[4Fe-4S] cluster</name>
        <dbReference type="ChEBI" id="CHEBI:49883"/>
    </cofactor>
</comment>
<dbReference type="NCBIfam" id="TIGR00720">
    <property type="entry name" value="sda_mono"/>
    <property type="match status" value="1"/>
</dbReference>
<evidence type="ECO:0000256" key="1">
    <source>
        <dbReference type="ARBA" id="ARBA00001966"/>
    </source>
</evidence>
<dbReference type="GO" id="GO:0051539">
    <property type="term" value="F:4 iron, 4 sulfur cluster binding"/>
    <property type="evidence" value="ECO:0007669"/>
    <property type="project" value="UniProtKB-UniRule"/>
</dbReference>
<dbReference type="Proteomes" id="UP000839781">
    <property type="component" value="Unassembled WGS sequence"/>
</dbReference>
<dbReference type="InterPro" id="IPR004644">
    <property type="entry name" value="Fe-S_L-Ser_mono"/>
</dbReference>
<dbReference type="InterPro" id="IPR029009">
    <property type="entry name" value="ASB_dom_sf"/>
</dbReference>
<sequence>MISAFDIFKIGIGPSSSHTVGPMNAGKCFIDRLTDSGDLPRTTRITVDLYGSLSLTGKGHATDTAIIMGLAGNTPQDVNIDSIPAFIQEVARSSRLSVAGGAHVVDFPVADSILFHAETLARHENGMRITAWNGQKLLLRKTYYSIGGGFIVEEERFGQSHDVEKSVPYDFHSASELLTLCERQGLSVSGLMMQDELALRSKEQIDAGFARIWQVMAAGIERGMNTEGVLPGPLNVPRRAVALRRLLVSSDNLSRDPMNVIDWINMFALA</sequence>
<evidence type="ECO:0000256" key="9">
    <source>
        <dbReference type="ARBA" id="ARBA00049406"/>
    </source>
</evidence>
<evidence type="ECO:0000259" key="11">
    <source>
        <dbReference type="Pfam" id="PF03313"/>
    </source>
</evidence>
<dbReference type="PANTHER" id="PTHR30182:SF6">
    <property type="entry name" value="L-SERINE DEHYDRATASE TDCG"/>
    <property type="match status" value="1"/>
</dbReference>